<evidence type="ECO:0000256" key="3">
    <source>
        <dbReference type="SAM" id="SignalP"/>
    </source>
</evidence>
<protein>
    <submittedName>
        <fullName evidence="4">Potassium channel blocker pMeKTx25-1</fullName>
    </submittedName>
</protein>
<keyword evidence="4" id="KW-0406">Ion transport</keyword>
<reference evidence="4" key="1">
    <citation type="submission" date="2013-09" db="EMBL/GenBank/DDBJ databases">
        <title>Variability of potassium channel blockers in Mesobuthus eupeus.</title>
        <authorList>
            <person name="Kuzmenkov A.I."/>
            <person name="Vassilevski A.A."/>
            <person name="Grishin E.V."/>
        </authorList>
    </citation>
    <scope>NUCLEOTIDE SEQUENCE</scope>
</reference>
<dbReference type="GO" id="GO:0005576">
    <property type="term" value="C:extracellular region"/>
    <property type="evidence" value="ECO:0007669"/>
    <property type="project" value="UniProtKB-SubCell"/>
</dbReference>
<dbReference type="EMBL" id="KF612486">
    <property type="protein sequence ID" value="AIL48744.1"/>
    <property type="molecule type" value="mRNA"/>
</dbReference>
<feature type="chain" id="PRO_5001836594" evidence="3">
    <location>
        <begin position="21"/>
        <end position="63"/>
    </location>
</feature>
<comment type="subcellular location">
    <subcellularLocation>
        <location evidence="1">Secreted</location>
    </subcellularLocation>
</comment>
<keyword evidence="4" id="KW-0813">Transport</keyword>
<keyword evidence="3" id="KW-0732">Signal</keyword>
<keyword evidence="2" id="KW-0964">Secreted</keyword>
<dbReference type="GO" id="GO:0034220">
    <property type="term" value="P:monoatomic ion transmembrane transport"/>
    <property type="evidence" value="ECO:0007669"/>
    <property type="project" value="UniProtKB-KW"/>
</dbReference>
<proteinExistence type="evidence at transcript level"/>
<dbReference type="InterPro" id="IPR036574">
    <property type="entry name" value="Scorpion_toxin-like_sf"/>
</dbReference>
<dbReference type="Gene3D" id="3.30.30.10">
    <property type="entry name" value="Knottin, scorpion toxin-like"/>
    <property type="match status" value="1"/>
</dbReference>
<organism evidence="4">
    <name type="scientific">Mesobuthus eupeus</name>
    <name type="common">Lesser Asian scorpion</name>
    <name type="synonym">Buthus eupeus</name>
    <dbReference type="NCBI Taxonomy" id="34648"/>
    <lineage>
        <taxon>Eukaryota</taxon>
        <taxon>Metazoa</taxon>
        <taxon>Ecdysozoa</taxon>
        <taxon>Arthropoda</taxon>
        <taxon>Chelicerata</taxon>
        <taxon>Arachnida</taxon>
        <taxon>Scorpiones</taxon>
        <taxon>Buthida</taxon>
        <taxon>Buthoidea</taxon>
        <taxon>Buthidae</taxon>
        <taxon>Mesobuthus</taxon>
    </lineage>
</organism>
<evidence type="ECO:0000313" key="4">
    <source>
        <dbReference type="EMBL" id="AIL48744.1"/>
    </source>
</evidence>
<name>A0A088DAY3_MESEU</name>
<evidence type="ECO:0000256" key="1">
    <source>
        <dbReference type="ARBA" id="ARBA00004613"/>
    </source>
</evidence>
<dbReference type="AlphaFoldDB" id="A0A088DAY3"/>
<keyword evidence="4" id="KW-0407">Ion channel</keyword>
<evidence type="ECO:0000256" key="2">
    <source>
        <dbReference type="ARBA" id="ARBA00022525"/>
    </source>
</evidence>
<accession>A0A088DAY3</accession>
<feature type="signal peptide" evidence="3">
    <location>
        <begin position="1"/>
        <end position="20"/>
    </location>
</feature>
<sequence length="63" mass="7255">MNNYYKILLIMAAFFTVTITFPNIQVEAACRSRSCTRICTRKLKVGICNGDECKCFEASKYQF</sequence>